<evidence type="ECO:0000313" key="4">
    <source>
        <dbReference type="Proteomes" id="UP000236634"/>
    </source>
</evidence>
<evidence type="ECO:0000313" key="3">
    <source>
        <dbReference type="EMBL" id="PNP95184.1"/>
    </source>
</evidence>
<protein>
    <recommendedName>
        <fullName evidence="2">Phosphatidic acid phosphatase type 2/haloperoxidase domain-containing protein</fullName>
    </recommendedName>
</protein>
<dbReference type="EMBL" id="NBAX01000004">
    <property type="protein sequence ID" value="PNP95184.1"/>
    <property type="molecule type" value="Genomic_DNA"/>
</dbReference>
<organism evidence="3 4">
    <name type="scientific">Hoylesella timonensis</name>
    <dbReference type="NCBI Taxonomy" id="386414"/>
    <lineage>
        <taxon>Bacteria</taxon>
        <taxon>Pseudomonadati</taxon>
        <taxon>Bacteroidota</taxon>
        <taxon>Bacteroidia</taxon>
        <taxon>Bacteroidales</taxon>
        <taxon>Prevotellaceae</taxon>
        <taxon>Hoylesella</taxon>
    </lineage>
</organism>
<keyword evidence="1" id="KW-0812">Transmembrane</keyword>
<dbReference type="Proteomes" id="UP000236634">
    <property type="component" value="Unassembled WGS sequence"/>
</dbReference>
<keyword evidence="1" id="KW-0472">Membrane</keyword>
<dbReference type="AlphaFoldDB" id="A0A2K0XKX5"/>
<name>A0A2K0XKX5_9BACT</name>
<dbReference type="SUPFAM" id="SSF48317">
    <property type="entry name" value="Acid phosphatase/Vanadium-dependent haloperoxidase"/>
    <property type="match status" value="1"/>
</dbReference>
<dbReference type="PANTHER" id="PTHR14969:SF13">
    <property type="entry name" value="AT30094P"/>
    <property type="match status" value="1"/>
</dbReference>
<dbReference type="PANTHER" id="PTHR14969">
    <property type="entry name" value="SPHINGOSINE-1-PHOSPHATE PHOSPHOHYDROLASE"/>
    <property type="match status" value="1"/>
</dbReference>
<sequence>MMCRKYLLINLFFYSSSLFRGVIFILMLCMLGLWTQALYAQKLDSTASVVPPRPYVNDSVTTKKDYKIDITYQGLGFVAAGLLIKSRQHDFREMRNLFQKDYHQPWDNFTQYAPLVATWGLHAAGVEGQSSWKRLAASNAISAMFMAGLTNTLKYTVRERRPDGSSSNSFPSGHTATAFMAATILHKEYGQTQSPWYSVAGYSMATATAVGRVLNNRHWVTDVLVGAGVGIIATDLGYFVTDLLMKGKGKKRSVLKAFSSNEQQNPSFLGITVDAGMGTEQLSVSHVAVQSSTSKNYQVDDHAFDLHLHLGTNVSVSMEGAYFLNNYVGLGGQIRATAIPIKATFDVNPDNYLSIEGVDKQLIASYMKLIGTEAYPMGLFDFSGGVYFSYPIFNRLRVGSKLLVGRRVITDQHVYAVAQVDVDDLRAQINSIPDNNKLAFASPEIKARLLKTLDSWGDGQQARVSELMSQESTRAMVYSTEASLTWAYRPGLSFKGYIGYDYSSPKYTFQAKHSLQQQGKPVELSHTHTFKNKIALHLFHAGFGMFLSF</sequence>
<dbReference type="InterPro" id="IPR036938">
    <property type="entry name" value="PAP2/HPO_sf"/>
</dbReference>
<reference evidence="3 4" key="1">
    <citation type="submission" date="2017-03" db="EMBL/GenBank/DDBJ databases">
        <authorList>
            <person name="Afonso C.L."/>
            <person name="Miller P.J."/>
            <person name="Scott M.A."/>
            <person name="Spackman E."/>
            <person name="Goraichik I."/>
            <person name="Dimitrov K.M."/>
            <person name="Suarez D.L."/>
            <person name="Swayne D.E."/>
        </authorList>
    </citation>
    <scope>NUCLEOTIDE SEQUENCE [LARGE SCALE GENOMIC DNA]</scope>
    <source>
        <strain evidence="3 4">DNF00076</strain>
    </source>
</reference>
<accession>A0A2K0XKX5</accession>
<evidence type="ECO:0000256" key="1">
    <source>
        <dbReference type="SAM" id="Phobius"/>
    </source>
</evidence>
<feature type="domain" description="Phosphatidic acid phosphatase type 2/haloperoxidase" evidence="2">
    <location>
        <begin position="133"/>
        <end position="241"/>
    </location>
</feature>
<comment type="caution">
    <text evidence="3">The sequence shown here is derived from an EMBL/GenBank/DDBJ whole genome shotgun (WGS) entry which is preliminary data.</text>
</comment>
<keyword evidence="1" id="KW-1133">Transmembrane helix</keyword>
<dbReference type="CDD" id="cd03394">
    <property type="entry name" value="PAP2_like_5"/>
    <property type="match status" value="1"/>
</dbReference>
<dbReference type="InterPro" id="IPR000326">
    <property type="entry name" value="PAP2/HPO"/>
</dbReference>
<feature type="transmembrane region" description="Helical" evidence="1">
    <location>
        <begin position="12"/>
        <end position="34"/>
    </location>
</feature>
<dbReference type="SMART" id="SM00014">
    <property type="entry name" value="acidPPc"/>
    <property type="match status" value="1"/>
</dbReference>
<proteinExistence type="predicted"/>
<evidence type="ECO:0000259" key="2">
    <source>
        <dbReference type="SMART" id="SM00014"/>
    </source>
</evidence>
<gene>
    <name evidence="3" type="ORF">BFS16_05505</name>
</gene>
<dbReference type="Pfam" id="PF01569">
    <property type="entry name" value="PAP2"/>
    <property type="match status" value="1"/>
</dbReference>
<dbReference type="Gene3D" id="1.20.144.10">
    <property type="entry name" value="Phosphatidic acid phosphatase type 2/haloperoxidase"/>
    <property type="match status" value="1"/>
</dbReference>